<evidence type="ECO:0000256" key="1">
    <source>
        <dbReference type="SAM" id="MobiDB-lite"/>
    </source>
</evidence>
<feature type="domain" description="Chromo" evidence="2">
    <location>
        <begin position="360"/>
        <end position="397"/>
    </location>
</feature>
<dbReference type="EMBL" id="JAXOVC010000006">
    <property type="protein sequence ID" value="KAK4500783.1"/>
    <property type="molecule type" value="Genomic_DNA"/>
</dbReference>
<evidence type="ECO:0000259" key="2">
    <source>
        <dbReference type="PROSITE" id="PS50013"/>
    </source>
</evidence>
<feature type="compositionally biased region" description="Polar residues" evidence="1">
    <location>
        <begin position="1"/>
        <end position="11"/>
    </location>
</feature>
<name>A0ABR0EI78_ZASCE</name>
<feature type="region of interest" description="Disordered" evidence="1">
    <location>
        <begin position="1"/>
        <end position="39"/>
    </location>
</feature>
<feature type="compositionally biased region" description="Polar residues" evidence="1">
    <location>
        <begin position="22"/>
        <end position="39"/>
    </location>
</feature>
<protein>
    <recommendedName>
        <fullName evidence="2">Chromo domain-containing protein</fullName>
    </recommendedName>
</protein>
<dbReference type="Proteomes" id="UP001305779">
    <property type="component" value="Unassembled WGS sequence"/>
</dbReference>
<reference evidence="3 4" key="1">
    <citation type="journal article" date="2023" name="G3 (Bethesda)">
        <title>A chromosome-level genome assembly of Zasmidium syzygii isolated from banana leaves.</title>
        <authorList>
            <person name="van Westerhoven A.C."/>
            <person name="Mehrabi R."/>
            <person name="Talebi R."/>
            <person name="Steentjes M.B.F."/>
            <person name="Corcolon B."/>
            <person name="Chong P.A."/>
            <person name="Kema G.H.J."/>
            <person name="Seidl M.F."/>
        </authorList>
    </citation>
    <scope>NUCLEOTIDE SEQUENCE [LARGE SCALE GENOMIC DNA]</scope>
    <source>
        <strain evidence="3 4">P124</strain>
    </source>
</reference>
<gene>
    <name evidence="3" type="ORF">PRZ48_008974</name>
</gene>
<dbReference type="PROSITE" id="PS50013">
    <property type="entry name" value="CHROMO_2"/>
    <property type="match status" value="1"/>
</dbReference>
<dbReference type="InterPro" id="IPR000953">
    <property type="entry name" value="Chromo/chromo_shadow_dom"/>
</dbReference>
<accession>A0ABR0EI78</accession>
<dbReference type="Gene3D" id="2.40.50.40">
    <property type="match status" value="1"/>
</dbReference>
<proteinExistence type="predicted"/>
<comment type="caution">
    <text evidence="3">The sequence shown here is derived from an EMBL/GenBank/DDBJ whole genome shotgun (WGS) entry which is preliminary data.</text>
</comment>
<sequence>MSTNLKRTATTAGLEPGPAKVQRTTRSTTRVGSAKETQTHTINGEKCRITVNVTSSQQQGEPAFLKTVHAQFTIRRENQRTVQLGILEGETIDKTYKNPGCDTPAWIRQLTPPNDYAGNLDTFALENDTVTDFQKNLMTFYTQKGEVRAKFKHLQEQLSTDKMHYICDFELKPAFHGCGLAQIVMSAYLTALGNLDNGHAFQGAVILSPAGIISATQAKEKSAKKELDWFEIREKLIKSYGRADYEAWHHAKKDLKFGMTIMGQVIPRPTANLPTSTMFPPAKSPAPTPPPTKLRVSRSELASLTINTPETSRTMAASPKSYYWHGRYYAITSDTDPAWIAEGLKHRRRTKPSTPTQKEFAVRAIIAESSTKYLIEWEGVDPKTGDWYADSWEPKANANAAAVADWEATKSKVVIGDEEDDDG</sequence>
<evidence type="ECO:0000313" key="3">
    <source>
        <dbReference type="EMBL" id="KAK4500783.1"/>
    </source>
</evidence>
<keyword evidence="4" id="KW-1185">Reference proteome</keyword>
<organism evidence="3 4">
    <name type="scientific">Zasmidium cellare</name>
    <name type="common">Wine cellar mold</name>
    <name type="synonym">Racodium cellare</name>
    <dbReference type="NCBI Taxonomy" id="395010"/>
    <lineage>
        <taxon>Eukaryota</taxon>
        <taxon>Fungi</taxon>
        <taxon>Dikarya</taxon>
        <taxon>Ascomycota</taxon>
        <taxon>Pezizomycotina</taxon>
        <taxon>Dothideomycetes</taxon>
        <taxon>Dothideomycetidae</taxon>
        <taxon>Mycosphaerellales</taxon>
        <taxon>Mycosphaerellaceae</taxon>
        <taxon>Zasmidium</taxon>
    </lineage>
</organism>
<evidence type="ECO:0000313" key="4">
    <source>
        <dbReference type="Proteomes" id="UP001305779"/>
    </source>
</evidence>